<dbReference type="EMBL" id="KQ460473">
    <property type="protein sequence ID" value="KPJ14446.1"/>
    <property type="molecule type" value="Genomic_DNA"/>
</dbReference>
<name>A0A194RET8_PAPMA</name>
<evidence type="ECO:0000313" key="3">
    <source>
        <dbReference type="EMBL" id="KPJ14446.1"/>
    </source>
</evidence>
<accession>A0A194RET8</accession>
<evidence type="ECO:0000313" key="4">
    <source>
        <dbReference type="Proteomes" id="UP000053240"/>
    </source>
</evidence>
<dbReference type="InParanoid" id="A0A194RET8"/>
<keyword evidence="4" id="KW-1185">Reference proteome</keyword>
<feature type="compositionally biased region" description="Gly residues" evidence="1">
    <location>
        <begin position="25"/>
        <end position="37"/>
    </location>
</feature>
<dbReference type="Proteomes" id="UP000053240">
    <property type="component" value="Unassembled WGS sequence"/>
</dbReference>
<dbReference type="InterPro" id="IPR058669">
    <property type="entry name" value="TPR_IPO7/11-like"/>
</dbReference>
<proteinExistence type="predicted"/>
<dbReference type="Pfam" id="PF25758">
    <property type="entry name" value="TPR_IPO11"/>
    <property type="match status" value="1"/>
</dbReference>
<feature type="region of interest" description="Disordered" evidence="1">
    <location>
        <begin position="23"/>
        <end position="47"/>
    </location>
</feature>
<reference evidence="3 4" key="1">
    <citation type="journal article" date="2015" name="Nat. Commun.">
        <title>Outbred genome sequencing and CRISPR/Cas9 gene editing in butterflies.</title>
        <authorList>
            <person name="Li X."/>
            <person name="Fan D."/>
            <person name="Zhang W."/>
            <person name="Liu G."/>
            <person name="Zhang L."/>
            <person name="Zhao L."/>
            <person name="Fang X."/>
            <person name="Chen L."/>
            <person name="Dong Y."/>
            <person name="Chen Y."/>
            <person name="Ding Y."/>
            <person name="Zhao R."/>
            <person name="Feng M."/>
            <person name="Zhu Y."/>
            <person name="Feng Y."/>
            <person name="Jiang X."/>
            <person name="Zhu D."/>
            <person name="Xiang H."/>
            <person name="Feng X."/>
            <person name="Li S."/>
            <person name="Wang J."/>
            <person name="Zhang G."/>
            <person name="Kronforst M.R."/>
            <person name="Wang W."/>
        </authorList>
    </citation>
    <scope>NUCLEOTIDE SEQUENCE [LARGE SCALE GENOMIC DNA]</scope>
    <source>
        <strain evidence="3">Ya'a_city_454_Pm</strain>
        <tissue evidence="3">Whole body</tissue>
    </source>
</reference>
<evidence type="ECO:0000256" key="1">
    <source>
        <dbReference type="SAM" id="MobiDB-lite"/>
    </source>
</evidence>
<sequence>MPVAGNEAVRGERAVSVVGEVAPHGRGGAARWAGGGNEDTPHEQRRRRLAAAHPAHAVDLRLVTHHQLETLKNQVGVETFERLVQSTDPDTLKQIREYIPL</sequence>
<feature type="domain" description="Importin-7/11-like TPR repeats" evidence="2">
    <location>
        <begin position="36"/>
        <end position="98"/>
    </location>
</feature>
<evidence type="ECO:0000259" key="2">
    <source>
        <dbReference type="Pfam" id="PF25758"/>
    </source>
</evidence>
<protein>
    <recommendedName>
        <fullName evidence="2">Importin-7/11-like TPR repeats domain-containing protein</fullName>
    </recommendedName>
</protein>
<dbReference type="AlphaFoldDB" id="A0A194RET8"/>
<organism evidence="3 4">
    <name type="scientific">Papilio machaon</name>
    <name type="common">Old World swallowtail butterfly</name>
    <dbReference type="NCBI Taxonomy" id="76193"/>
    <lineage>
        <taxon>Eukaryota</taxon>
        <taxon>Metazoa</taxon>
        <taxon>Ecdysozoa</taxon>
        <taxon>Arthropoda</taxon>
        <taxon>Hexapoda</taxon>
        <taxon>Insecta</taxon>
        <taxon>Pterygota</taxon>
        <taxon>Neoptera</taxon>
        <taxon>Endopterygota</taxon>
        <taxon>Lepidoptera</taxon>
        <taxon>Glossata</taxon>
        <taxon>Ditrysia</taxon>
        <taxon>Papilionoidea</taxon>
        <taxon>Papilionidae</taxon>
        <taxon>Papilioninae</taxon>
        <taxon>Papilio</taxon>
    </lineage>
</organism>
<gene>
    <name evidence="3" type="ORF">RR48_13517</name>
</gene>